<dbReference type="KEGG" id="tmi:THEMA_06255"/>
<accession>Q9X1T5</accession>
<dbReference type="KEGG" id="tma:TM1599"/>
<dbReference type="PIR" id="C72234">
    <property type="entry name" value="C72234"/>
</dbReference>
<gene>
    <name evidence="2" type="ordered locus">TM_1599</name>
</gene>
<dbReference type="OrthoDB" id="37659at2"/>
<keyword evidence="1" id="KW-0472">Membrane</keyword>
<evidence type="ECO:0000313" key="3">
    <source>
        <dbReference type="Proteomes" id="UP000008183"/>
    </source>
</evidence>
<reference evidence="2 3" key="1">
    <citation type="journal article" date="1999" name="Nature">
        <title>Evidence for lateral gene transfer between Archaea and Bacteria from genome sequence of Thermotoga maritima.</title>
        <authorList>
            <person name="Nelson K.E."/>
            <person name="Clayton R.A."/>
            <person name="Gill S.R."/>
            <person name="Gwinn M.L."/>
            <person name="Dodson R.J."/>
            <person name="Haft D.H."/>
            <person name="Hickey E.K."/>
            <person name="Peterson J.D."/>
            <person name="Nelson W.C."/>
            <person name="Ketchum K.A."/>
            <person name="McDonald L."/>
            <person name="Utterback T.R."/>
            <person name="Malek J.A."/>
            <person name="Linher K.D."/>
            <person name="Garrett M.M."/>
            <person name="Stewart A.M."/>
            <person name="Cotton M.D."/>
            <person name="Pratt M.S."/>
            <person name="Phillips C.A."/>
            <person name="Richardson D."/>
            <person name="Heidelberg J."/>
            <person name="Sutton G.G."/>
            <person name="Fleischmann R.D."/>
            <person name="White O."/>
            <person name="Salzberg S.L."/>
            <person name="Smith H.O."/>
            <person name="Venter J.C."/>
            <person name="Fraser C.M."/>
        </authorList>
    </citation>
    <scope>NUCLEOTIDE SEQUENCE [LARGE SCALE GENOMIC DNA]</scope>
    <source>
        <strain evidence="3">ATCC 43589 / DSM 3109 / JCM 10099 / NBRC 100826 / MSB8</strain>
    </source>
</reference>
<dbReference type="EMBL" id="AE000512">
    <property type="protein sequence ID" value="AAD36666.1"/>
    <property type="molecule type" value="Genomic_DNA"/>
</dbReference>
<dbReference type="PaxDb" id="243274-THEMA_06255"/>
<dbReference type="AlphaFoldDB" id="Q9X1T5"/>
<keyword evidence="1" id="KW-0812">Transmembrane</keyword>
<dbReference type="Proteomes" id="UP000008183">
    <property type="component" value="Chromosome"/>
</dbReference>
<dbReference type="EnsemblBacteria" id="AAD36666">
    <property type="protein sequence ID" value="AAD36666"/>
    <property type="gene ID" value="TM_1599"/>
</dbReference>
<proteinExistence type="predicted"/>
<dbReference type="PATRIC" id="fig|243274.18.peg.1211"/>
<dbReference type="InParanoid" id="Q9X1T5"/>
<dbReference type="RefSeq" id="WP_010865369.1">
    <property type="nucleotide sequence ID" value="NC_000853.1"/>
</dbReference>
<organism evidence="2 3">
    <name type="scientific">Thermotoga maritima (strain ATCC 43589 / DSM 3109 / JCM 10099 / NBRC 100826 / MSB8)</name>
    <dbReference type="NCBI Taxonomy" id="243274"/>
    <lineage>
        <taxon>Bacteria</taxon>
        <taxon>Thermotogati</taxon>
        <taxon>Thermotogota</taxon>
        <taxon>Thermotogae</taxon>
        <taxon>Thermotogales</taxon>
        <taxon>Thermotogaceae</taxon>
        <taxon>Thermotoga</taxon>
    </lineage>
</organism>
<keyword evidence="3" id="KW-1185">Reference proteome</keyword>
<evidence type="ECO:0000313" key="2">
    <source>
        <dbReference type="EMBL" id="AAD36666.1"/>
    </source>
</evidence>
<feature type="transmembrane region" description="Helical" evidence="1">
    <location>
        <begin position="64"/>
        <end position="84"/>
    </location>
</feature>
<name>Q9X1T5_THEMA</name>
<keyword evidence="1" id="KW-1133">Transmembrane helix</keyword>
<sequence>MKLLKDDRLNRILDGEEPIEGLPEELLRDYRVYREAITLYRIRCEYVPSERLMRKILKKRRKKLVLSTVFAGIAVSLLLLSVVLDIFPVSPSRKVVQKQNPVVKELIDYIKTVEVVSDGW</sequence>
<evidence type="ECO:0000256" key="1">
    <source>
        <dbReference type="SAM" id="Phobius"/>
    </source>
</evidence>
<protein>
    <submittedName>
        <fullName evidence="2">Uncharacterized protein</fullName>
    </submittedName>
</protein>